<evidence type="ECO:0000313" key="2">
    <source>
        <dbReference type="Proteomes" id="UP001154329"/>
    </source>
</evidence>
<accession>A0A9P0NPB2</accession>
<gene>
    <name evidence="1" type="ORF">APHIGO_LOCUS8049</name>
</gene>
<dbReference type="Proteomes" id="UP001154329">
    <property type="component" value="Chromosome 3"/>
</dbReference>
<dbReference type="AlphaFoldDB" id="A0A9P0NPB2"/>
<evidence type="ECO:0000313" key="1">
    <source>
        <dbReference type="EMBL" id="CAH1731310.1"/>
    </source>
</evidence>
<name>A0A9P0NPB2_APHGO</name>
<reference evidence="1" key="2">
    <citation type="submission" date="2022-10" db="EMBL/GenBank/DDBJ databases">
        <authorList>
            <consortium name="ENA_rothamsted_submissions"/>
            <consortium name="culmorum"/>
            <person name="King R."/>
        </authorList>
    </citation>
    <scope>NUCLEOTIDE SEQUENCE</scope>
</reference>
<reference evidence="1" key="1">
    <citation type="submission" date="2022-02" db="EMBL/GenBank/DDBJ databases">
        <authorList>
            <person name="King R."/>
        </authorList>
    </citation>
    <scope>NUCLEOTIDE SEQUENCE</scope>
</reference>
<protein>
    <submittedName>
        <fullName evidence="1">Uncharacterized protein</fullName>
    </submittedName>
</protein>
<keyword evidence="2" id="KW-1185">Reference proteome</keyword>
<sequence length="144" mass="17017">MCMYRCVPQLQPCRRTLIRRSCATGQSWNHYQCFLFYSVMFKTFKLFRFVMLSVSQSFQFFHCSVFSVVTLKDRSFEYLRVFHPLHVEVNYFTFCRCPVSIVFRSTCSVCSRPKPRCCDFVNSSSGNYRSQHFLLPSLTCLSPV</sequence>
<organism evidence="1 2">
    <name type="scientific">Aphis gossypii</name>
    <name type="common">Cotton aphid</name>
    <dbReference type="NCBI Taxonomy" id="80765"/>
    <lineage>
        <taxon>Eukaryota</taxon>
        <taxon>Metazoa</taxon>
        <taxon>Ecdysozoa</taxon>
        <taxon>Arthropoda</taxon>
        <taxon>Hexapoda</taxon>
        <taxon>Insecta</taxon>
        <taxon>Pterygota</taxon>
        <taxon>Neoptera</taxon>
        <taxon>Paraneoptera</taxon>
        <taxon>Hemiptera</taxon>
        <taxon>Sternorrhyncha</taxon>
        <taxon>Aphidomorpha</taxon>
        <taxon>Aphidoidea</taxon>
        <taxon>Aphididae</taxon>
        <taxon>Aphidini</taxon>
        <taxon>Aphis</taxon>
        <taxon>Aphis</taxon>
    </lineage>
</organism>
<proteinExistence type="predicted"/>
<dbReference type="EMBL" id="OU899036">
    <property type="protein sequence ID" value="CAH1731310.1"/>
    <property type="molecule type" value="Genomic_DNA"/>
</dbReference>